<comment type="caution">
    <text evidence="1">The sequence shown here is derived from an EMBL/GenBank/DDBJ whole genome shotgun (WGS) entry which is preliminary data.</text>
</comment>
<organism evidence="1 2">
    <name type="scientific">Thermodesulfobacterium geofontis</name>
    <dbReference type="NCBI Taxonomy" id="1295609"/>
    <lineage>
        <taxon>Bacteria</taxon>
        <taxon>Pseudomonadati</taxon>
        <taxon>Thermodesulfobacteriota</taxon>
        <taxon>Thermodesulfobacteria</taxon>
        <taxon>Thermodesulfobacteriales</taxon>
        <taxon>Thermodesulfobacteriaceae</taxon>
        <taxon>Thermodesulfobacterium</taxon>
    </lineage>
</organism>
<evidence type="ECO:0000313" key="1">
    <source>
        <dbReference type="EMBL" id="PMP97567.1"/>
    </source>
</evidence>
<name>A0A2N7QFF3_9BACT</name>
<dbReference type="Proteomes" id="UP000235619">
    <property type="component" value="Unassembled WGS sequence"/>
</dbReference>
<evidence type="ECO:0000313" key="2">
    <source>
        <dbReference type="Proteomes" id="UP000235619"/>
    </source>
</evidence>
<protein>
    <submittedName>
        <fullName evidence="1">Transposase</fullName>
    </submittedName>
</protein>
<gene>
    <name evidence="1" type="ORF">C0169_02665</name>
</gene>
<proteinExistence type="predicted"/>
<sequence length="40" mass="4768">MALSLKTKKELTIEYAKRYRKVSKKEKSQILDEFTKITGY</sequence>
<dbReference type="AlphaFoldDB" id="A0A2N7QFF3"/>
<dbReference type="EMBL" id="PNJD01000164">
    <property type="protein sequence ID" value="PMP97567.1"/>
    <property type="molecule type" value="Genomic_DNA"/>
</dbReference>
<accession>A0A2N7QFF3</accession>
<reference evidence="1 2" key="1">
    <citation type="submission" date="2018-01" db="EMBL/GenBank/DDBJ databases">
        <title>Metagenomic assembled genomes from two thermal pools in the Uzon Caldera, Kamchatka, Russia.</title>
        <authorList>
            <person name="Wilkins L."/>
            <person name="Ettinger C."/>
        </authorList>
    </citation>
    <scope>NUCLEOTIDE SEQUENCE [LARGE SCALE GENOMIC DNA]</scope>
    <source>
        <strain evidence="1">ARK-04</strain>
    </source>
</reference>
<feature type="non-terminal residue" evidence="1">
    <location>
        <position position="40"/>
    </location>
</feature>